<accession>A0A8S1AJ37</accession>
<proteinExistence type="predicted"/>
<keyword evidence="4" id="KW-1185">Reference proteome</keyword>
<dbReference type="Proteomes" id="UP000494256">
    <property type="component" value="Unassembled WGS sequence"/>
</dbReference>
<name>A0A8S1AJ37_ARCPL</name>
<dbReference type="OrthoDB" id="7477027at2759"/>
<keyword evidence="1" id="KW-0732">Signal</keyword>
<sequence>MLKVFVLLIILSYASPCERFTFEEDFDELFSTGLGFCSFIDGTWVIGTFESMNMEGFHERSTQFIYPNEQTSCVSSPAFDMDPGGIIEVNIFMTNHVANDLIQVMVLEGYAEVGIATQWGHDFAGGYGTIQITIVKSSPFRGVVSIIF</sequence>
<dbReference type="Proteomes" id="UP000494106">
    <property type="component" value="Unassembled WGS sequence"/>
</dbReference>
<evidence type="ECO:0000256" key="1">
    <source>
        <dbReference type="SAM" id="SignalP"/>
    </source>
</evidence>
<reference evidence="4 5" key="1">
    <citation type="submission" date="2020-04" db="EMBL/GenBank/DDBJ databases">
        <authorList>
            <person name="Wallbank WR R."/>
            <person name="Pardo Diaz C."/>
            <person name="Kozak K."/>
            <person name="Martin S."/>
            <person name="Jiggins C."/>
            <person name="Moest M."/>
            <person name="Warren A I."/>
            <person name="Byers J.R.P. K."/>
            <person name="Montejo-Kovacevich G."/>
            <person name="Yen C E."/>
        </authorList>
    </citation>
    <scope>NUCLEOTIDE SEQUENCE [LARGE SCALE GENOMIC DNA]</scope>
</reference>
<protein>
    <submittedName>
        <fullName evidence="2">Uncharacterized protein</fullName>
    </submittedName>
</protein>
<dbReference type="AlphaFoldDB" id="A0A8S1AJ37"/>
<evidence type="ECO:0000313" key="3">
    <source>
        <dbReference type="EMBL" id="CAB3260590.1"/>
    </source>
</evidence>
<dbReference type="EMBL" id="CADEBD010000857">
    <property type="protein sequence ID" value="CAB3260590.1"/>
    <property type="molecule type" value="Genomic_DNA"/>
</dbReference>
<gene>
    <name evidence="2" type="ORF">APLA_LOCUS10161</name>
    <name evidence="3" type="ORF">APLA_LOCUS17072</name>
</gene>
<feature type="chain" id="PRO_5036273081" evidence="1">
    <location>
        <begin position="20"/>
        <end position="148"/>
    </location>
</feature>
<evidence type="ECO:0000313" key="2">
    <source>
        <dbReference type="EMBL" id="CAB3244793.1"/>
    </source>
</evidence>
<evidence type="ECO:0000313" key="4">
    <source>
        <dbReference type="Proteomes" id="UP000494106"/>
    </source>
</evidence>
<feature type="signal peptide" evidence="1">
    <location>
        <begin position="1"/>
        <end position="19"/>
    </location>
</feature>
<comment type="caution">
    <text evidence="2">The sequence shown here is derived from an EMBL/GenBank/DDBJ whole genome shotgun (WGS) entry which is preliminary data.</text>
</comment>
<dbReference type="EMBL" id="CADEBC010000522">
    <property type="protein sequence ID" value="CAB3244793.1"/>
    <property type="molecule type" value="Genomic_DNA"/>
</dbReference>
<evidence type="ECO:0000313" key="5">
    <source>
        <dbReference type="Proteomes" id="UP000494256"/>
    </source>
</evidence>
<organism evidence="2 4">
    <name type="scientific">Arctia plantaginis</name>
    <name type="common">Wood tiger moth</name>
    <name type="synonym">Phalaena plantaginis</name>
    <dbReference type="NCBI Taxonomy" id="874455"/>
    <lineage>
        <taxon>Eukaryota</taxon>
        <taxon>Metazoa</taxon>
        <taxon>Ecdysozoa</taxon>
        <taxon>Arthropoda</taxon>
        <taxon>Hexapoda</taxon>
        <taxon>Insecta</taxon>
        <taxon>Pterygota</taxon>
        <taxon>Neoptera</taxon>
        <taxon>Endopterygota</taxon>
        <taxon>Lepidoptera</taxon>
        <taxon>Glossata</taxon>
        <taxon>Ditrysia</taxon>
        <taxon>Noctuoidea</taxon>
        <taxon>Erebidae</taxon>
        <taxon>Arctiinae</taxon>
        <taxon>Arctia</taxon>
    </lineage>
</organism>